<comment type="subcellular location">
    <subcellularLocation>
        <location evidence="4">Cytoplasm</location>
    </subcellularLocation>
</comment>
<comment type="catalytic activity">
    <reaction evidence="4">
        <text>N-terminal L-lysyl-[protein] + L-leucyl-tRNA(Leu) = N-terminal L-leucyl-L-lysyl-[protein] + tRNA(Leu) + H(+)</text>
        <dbReference type="Rhea" id="RHEA:12340"/>
        <dbReference type="Rhea" id="RHEA-COMP:9613"/>
        <dbReference type="Rhea" id="RHEA-COMP:9622"/>
        <dbReference type="Rhea" id="RHEA-COMP:12670"/>
        <dbReference type="Rhea" id="RHEA-COMP:12671"/>
        <dbReference type="ChEBI" id="CHEBI:15378"/>
        <dbReference type="ChEBI" id="CHEBI:65249"/>
        <dbReference type="ChEBI" id="CHEBI:78442"/>
        <dbReference type="ChEBI" id="CHEBI:78494"/>
        <dbReference type="ChEBI" id="CHEBI:133043"/>
        <dbReference type="EC" id="2.3.2.6"/>
    </reaction>
</comment>
<name>A0A2W7QD42_9RHOB</name>
<accession>A0A2W7QD42</accession>
<comment type="function">
    <text evidence="4">Functions in the N-end rule pathway of protein degradation where it conjugates Leu, Phe and, less efficiently, Met from aminoacyl-tRNAs to the N-termini of proteins containing an N-terminal arginine or lysine.</text>
</comment>
<keyword evidence="1 4" id="KW-0963">Cytoplasm</keyword>
<evidence type="ECO:0000256" key="4">
    <source>
        <dbReference type="HAMAP-Rule" id="MF_00688"/>
    </source>
</evidence>
<comment type="caution">
    <text evidence="5">The sequence shown here is derived from an EMBL/GenBank/DDBJ whole genome shotgun (WGS) entry which is preliminary data.</text>
</comment>
<evidence type="ECO:0000256" key="1">
    <source>
        <dbReference type="ARBA" id="ARBA00022490"/>
    </source>
</evidence>
<evidence type="ECO:0000313" key="6">
    <source>
        <dbReference type="Proteomes" id="UP000248916"/>
    </source>
</evidence>
<dbReference type="HAMAP" id="MF_00688">
    <property type="entry name" value="Leu_Phe_trans"/>
    <property type="match status" value="1"/>
</dbReference>
<keyword evidence="3 4" id="KW-0012">Acyltransferase</keyword>
<gene>
    <name evidence="4" type="primary">aat</name>
    <name evidence="5" type="ORF">LX81_00230</name>
</gene>
<dbReference type="EC" id="2.3.2.6" evidence="4"/>
<dbReference type="PANTHER" id="PTHR30098:SF2">
    <property type="entry name" value="LEUCYL_PHENYLALANYL-TRNA--PROTEIN TRANSFERASE"/>
    <property type="match status" value="1"/>
</dbReference>
<dbReference type="InterPro" id="IPR016181">
    <property type="entry name" value="Acyl_CoA_acyltransferase"/>
</dbReference>
<dbReference type="Gene3D" id="3.40.630.70">
    <property type="entry name" value="Leucyl/phenylalanyl-tRNA-protein transferase, C-terminal domain"/>
    <property type="match status" value="1"/>
</dbReference>
<dbReference type="InterPro" id="IPR042203">
    <property type="entry name" value="Leu/Phe-tRNA_Trfase_C"/>
</dbReference>
<dbReference type="FunFam" id="3.40.630.70:FF:000001">
    <property type="entry name" value="Leucyl/phenylalanyl-tRNA--protein transferase"/>
    <property type="match status" value="1"/>
</dbReference>
<dbReference type="GO" id="GO:0005737">
    <property type="term" value="C:cytoplasm"/>
    <property type="evidence" value="ECO:0007669"/>
    <property type="project" value="UniProtKB-SubCell"/>
</dbReference>
<comment type="similarity">
    <text evidence="4">Belongs to the L/F-transferase family.</text>
</comment>
<dbReference type="EMBL" id="QKZL01000001">
    <property type="protein sequence ID" value="PZX19769.1"/>
    <property type="molecule type" value="Genomic_DNA"/>
</dbReference>
<keyword evidence="2 4" id="KW-0808">Transferase</keyword>
<keyword evidence="6" id="KW-1185">Reference proteome</keyword>
<organism evidence="5 6">
    <name type="scientific">Palleronia aestuarii</name>
    <dbReference type="NCBI Taxonomy" id="568105"/>
    <lineage>
        <taxon>Bacteria</taxon>
        <taxon>Pseudomonadati</taxon>
        <taxon>Pseudomonadota</taxon>
        <taxon>Alphaproteobacteria</taxon>
        <taxon>Rhodobacterales</taxon>
        <taxon>Roseobacteraceae</taxon>
        <taxon>Palleronia</taxon>
    </lineage>
</organism>
<comment type="catalytic activity">
    <reaction evidence="4">
        <text>L-phenylalanyl-tRNA(Phe) + an N-terminal L-alpha-aminoacyl-[protein] = an N-terminal L-phenylalanyl-L-alpha-aminoacyl-[protein] + tRNA(Phe)</text>
        <dbReference type="Rhea" id="RHEA:43632"/>
        <dbReference type="Rhea" id="RHEA-COMP:9668"/>
        <dbReference type="Rhea" id="RHEA-COMP:9699"/>
        <dbReference type="Rhea" id="RHEA-COMP:10636"/>
        <dbReference type="Rhea" id="RHEA-COMP:10637"/>
        <dbReference type="ChEBI" id="CHEBI:78442"/>
        <dbReference type="ChEBI" id="CHEBI:78531"/>
        <dbReference type="ChEBI" id="CHEBI:78597"/>
        <dbReference type="ChEBI" id="CHEBI:83561"/>
        <dbReference type="EC" id="2.3.2.6"/>
    </reaction>
</comment>
<evidence type="ECO:0000313" key="5">
    <source>
        <dbReference type="EMBL" id="PZX19769.1"/>
    </source>
</evidence>
<dbReference type="PANTHER" id="PTHR30098">
    <property type="entry name" value="LEUCYL/PHENYLALANYL-TRNA--PROTEIN TRANSFERASE"/>
    <property type="match status" value="1"/>
</dbReference>
<reference evidence="5 6" key="1">
    <citation type="submission" date="2018-06" db="EMBL/GenBank/DDBJ databases">
        <title>Genomic Encyclopedia of Archaeal and Bacterial Type Strains, Phase II (KMG-II): from individual species to whole genera.</title>
        <authorList>
            <person name="Goeker M."/>
        </authorList>
    </citation>
    <scope>NUCLEOTIDE SEQUENCE [LARGE SCALE GENOMIC DNA]</scope>
    <source>
        <strain evidence="5 6">DSM 22009</strain>
    </source>
</reference>
<dbReference type="AlphaFoldDB" id="A0A2W7QD42"/>
<evidence type="ECO:0000256" key="3">
    <source>
        <dbReference type="ARBA" id="ARBA00023315"/>
    </source>
</evidence>
<dbReference type="Proteomes" id="UP000248916">
    <property type="component" value="Unassembled WGS sequence"/>
</dbReference>
<dbReference type="SUPFAM" id="SSF55729">
    <property type="entry name" value="Acyl-CoA N-acyltransferases (Nat)"/>
    <property type="match status" value="1"/>
</dbReference>
<protein>
    <recommendedName>
        <fullName evidence="4">Leucyl/phenylalanyl-tRNA--protein transferase</fullName>
        <ecNumber evidence="4">2.3.2.6</ecNumber>
    </recommendedName>
    <alternativeName>
        <fullName evidence="4">L/F-transferase</fullName>
    </alternativeName>
    <alternativeName>
        <fullName evidence="4">Leucyltransferase</fullName>
    </alternativeName>
    <alternativeName>
        <fullName evidence="4">Phenyalanyltransferase</fullName>
    </alternativeName>
</protein>
<sequence>MAESRQAAEIFWVDPRHRGILPIDGFHVSRSLRRRIRTAPFRVTFDRAFAAVVSGCADREETWINAEIAGLYTQLHECGFAHSIELHDADGLAGGVYGVAIGAAFFGESMFSRRKDASKIALFYLVDRLREGGFTLFDTQFLTPHLASLGAIEIPRHAYRALLSEAVVGVARFDAHRPVDEPDHVLQRMTQRS</sequence>
<proteinExistence type="inferred from homology"/>
<dbReference type="Pfam" id="PF03588">
    <property type="entry name" value="Leu_Phe_trans"/>
    <property type="match status" value="1"/>
</dbReference>
<evidence type="ECO:0000256" key="2">
    <source>
        <dbReference type="ARBA" id="ARBA00022679"/>
    </source>
</evidence>
<dbReference type="NCBIfam" id="TIGR00667">
    <property type="entry name" value="aat"/>
    <property type="match status" value="1"/>
</dbReference>
<comment type="catalytic activity">
    <reaction evidence="4">
        <text>N-terminal L-arginyl-[protein] + L-leucyl-tRNA(Leu) = N-terminal L-leucyl-L-arginyl-[protein] + tRNA(Leu) + H(+)</text>
        <dbReference type="Rhea" id="RHEA:50416"/>
        <dbReference type="Rhea" id="RHEA-COMP:9613"/>
        <dbReference type="Rhea" id="RHEA-COMP:9622"/>
        <dbReference type="Rhea" id="RHEA-COMP:12672"/>
        <dbReference type="Rhea" id="RHEA-COMP:12673"/>
        <dbReference type="ChEBI" id="CHEBI:15378"/>
        <dbReference type="ChEBI" id="CHEBI:64719"/>
        <dbReference type="ChEBI" id="CHEBI:78442"/>
        <dbReference type="ChEBI" id="CHEBI:78494"/>
        <dbReference type="ChEBI" id="CHEBI:133044"/>
        <dbReference type="EC" id="2.3.2.6"/>
    </reaction>
</comment>
<dbReference type="GO" id="GO:0030163">
    <property type="term" value="P:protein catabolic process"/>
    <property type="evidence" value="ECO:0007669"/>
    <property type="project" value="UniProtKB-UniRule"/>
</dbReference>
<dbReference type="GO" id="GO:0008914">
    <property type="term" value="F:leucyl-tRNA--protein transferase activity"/>
    <property type="evidence" value="ECO:0007669"/>
    <property type="project" value="UniProtKB-UniRule"/>
</dbReference>
<dbReference type="InterPro" id="IPR004616">
    <property type="entry name" value="Leu/Phe-tRNA_Trfase"/>
</dbReference>